<dbReference type="EMBL" id="BCMM01000030">
    <property type="protein sequence ID" value="GAQ65366.1"/>
    <property type="molecule type" value="Genomic_DNA"/>
</dbReference>
<accession>A0A100JTF5</accession>
<evidence type="ECO:0000313" key="1">
    <source>
        <dbReference type="EMBL" id="GAQ65366.1"/>
    </source>
</evidence>
<evidence type="ECO:0000313" key="2">
    <source>
        <dbReference type="Proteomes" id="UP000067448"/>
    </source>
</evidence>
<dbReference type="AlphaFoldDB" id="A0A100JTF5"/>
<reference evidence="2" key="1">
    <citation type="submission" date="2015-11" db="EMBL/GenBank/DDBJ databases">
        <authorList>
            <consortium name="Cross-ministerial Strategic Innovation Promotion Program (SIP) consortium"/>
            <person name="Tomihama T."/>
            <person name="Ikenaga M."/>
            <person name="Sakai M."/>
            <person name="Okubo T."/>
            <person name="Ikeda S."/>
        </authorList>
    </citation>
    <scope>NUCLEOTIDE SEQUENCE [LARGE SCALE GENOMIC DNA]</scope>
    <source>
        <strain evidence="2">S58</strain>
    </source>
</reference>
<reference evidence="2" key="3">
    <citation type="submission" date="2016-02" db="EMBL/GenBank/DDBJ databases">
        <title>Draft genome of pathogenic Streptomyces sp. in Japan.</title>
        <authorList>
            <person name="Tomihama T."/>
            <person name="Ikenaga M."/>
            <person name="Sakai M."/>
            <person name="Okubo T."/>
            <person name="Ikeda S."/>
        </authorList>
    </citation>
    <scope>NUCLEOTIDE SEQUENCE [LARGE SCALE GENOMIC DNA]</scope>
    <source>
        <strain evidence="2">S58</strain>
    </source>
</reference>
<comment type="caution">
    <text evidence="1">The sequence shown here is derived from an EMBL/GenBank/DDBJ whole genome shotgun (WGS) entry which is preliminary data.</text>
</comment>
<name>A0A100JTF5_STRSC</name>
<proteinExistence type="predicted"/>
<dbReference type="OrthoDB" id="9810893at2"/>
<organism evidence="1 2">
    <name type="scientific">Streptomyces scabiei</name>
    <dbReference type="NCBI Taxonomy" id="1930"/>
    <lineage>
        <taxon>Bacteria</taxon>
        <taxon>Bacillati</taxon>
        <taxon>Actinomycetota</taxon>
        <taxon>Actinomycetes</taxon>
        <taxon>Kitasatosporales</taxon>
        <taxon>Streptomycetaceae</taxon>
        <taxon>Streptomyces</taxon>
    </lineage>
</organism>
<gene>
    <name evidence="1" type="ORF">SsS58_05775</name>
</gene>
<sequence length="45" mass="5125">MAQLWPHGYHAVDNTGFTDTGDVRDGALFHEHLVPYRDCDEPARL</sequence>
<reference evidence="1 2" key="2">
    <citation type="journal article" date="2016" name="Genome Announc.">
        <title>Draft Genome Sequences of Streptomyces scabiei S58, Streptomyces turgidiscabies T45, and Streptomyces acidiscabies a10, the Pathogens of Potato Common Scab, Isolated in Japan.</title>
        <authorList>
            <person name="Tomihama T."/>
            <person name="Nishi Y."/>
            <person name="Sakai M."/>
            <person name="Ikenaga M."/>
            <person name="Okubo T."/>
            <person name="Ikeda S."/>
        </authorList>
    </citation>
    <scope>NUCLEOTIDE SEQUENCE [LARGE SCALE GENOMIC DNA]</scope>
    <source>
        <strain evidence="1 2">S58</strain>
    </source>
</reference>
<protein>
    <submittedName>
        <fullName evidence="1">Uncharacterized protein</fullName>
    </submittedName>
</protein>
<dbReference type="InterPro" id="IPR020955">
    <property type="entry name" value="Uncharacterised_Atu4866"/>
</dbReference>
<dbReference type="Pfam" id="PF11512">
    <property type="entry name" value="Atu4866"/>
    <property type="match status" value="1"/>
</dbReference>
<dbReference type="Proteomes" id="UP000067448">
    <property type="component" value="Unassembled WGS sequence"/>
</dbReference>